<accession>A0A934KEX1</accession>
<dbReference type="InterPro" id="IPR005824">
    <property type="entry name" value="KOW"/>
</dbReference>
<dbReference type="AlphaFoldDB" id="A0A934KEX1"/>
<dbReference type="PROSITE" id="PS01108">
    <property type="entry name" value="RIBOSOMAL_L24"/>
    <property type="match status" value="1"/>
</dbReference>
<keyword evidence="5" id="KW-0694">RNA-binding</keyword>
<proteinExistence type="inferred from homology"/>
<dbReference type="InterPro" id="IPR003256">
    <property type="entry name" value="Ribosomal_uL24"/>
</dbReference>
<dbReference type="SUPFAM" id="SSF50104">
    <property type="entry name" value="Translation proteins SH3-like domain"/>
    <property type="match status" value="1"/>
</dbReference>
<evidence type="ECO:0000313" key="9">
    <source>
        <dbReference type="Proteomes" id="UP000620075"/>
    </source>
</evidence>
<dbReference type="InterPro" id="IPR008991">
    <property type="entry name" value="Translation_prot_SH3-like_sf"/>
</dbReference>
<dbReference type="EMBL" id="JAEKNQ010000013">
    <property type="protein sequence ID" value="MBJ7602101.1"/>
    <property type="molecule type" value="Genomic_DNA"/>
</dbReference>
<dbReference type="InterPro" id="IPR005825">
    <property type="entry name" value="Ribosomal_uL24_CS"/>
</dbReference>
<keyword evidence="3 5" id="KW-0687">Ribonucleoprotein</keyword>
<comment type="similarity">
    <text evidence="1 5 6">Belongs to the universal ribosomal protein uL24 family.</text>
</comment>
<evidence type="ECO:0000256" key="4">
    <source>
        <dbReference type="ARBA" id="ARBA00035206"/>
    </source>
</evidence>
<evidence type="ECO:0000256" key="6">
    <source>
        <dbReference type="RuleBase" id="RU003477"/>
    </source>
</evidence>
<evidence type="ECO:0000256" key="5">
    <source>
        <dbReference type="HAMAP-Rule" id="MF_01326"/>
    </source>
</evidence>
<dbReference type="SMART" id="SM00739">
    <property type="entry name" value="KOW"/>
    <property type="match status" value="1"/>
</dbReference>
<dbReference type="Gene3D" id="2.30.30.30">
    <property type="match status" value="1"/>
</dbReference>
<dbReference type="GO" id="GO:0019843">
    <property type="term" value="F:rRNA binding"/>
    <property type="evidence" value="ECO:0007669"/>
    <property type="project" value="UniProtKB-UniRule"/>
</dbReference>
<keyword evidence="2 5" id="KW-0689">Ribosomal protein</keyword>
<comment type="caution">
    <text evidence="8">The sequence shown here is derived from an EMBL/GenBank/DDBJ whole genome shotgun (WGS) entry which is preliminary data.</text>
</comment>
<dbReference type="GO" id="GO:1990904">
    <property type="term" value="C:ribonucleoprotein complex"/>
    <property type="evidence" value="ECO:0007669"/>
    <property type="project" value="UniProtKB-KW"/>
</dbReference>
<evidence type="ECO:0000256" key="1">
    <source>
        <dbReference type="ARBA" id="ARBA00010618"/>
    </source>
</evidence>
<dbReference type="PANTHER" id="PTHR12903">
    <property type="entry name" value="MITOCHONDRIAL RIBOSOMAL PROTEIN L24"/>
    <property type="match status" value="1"/>
</dbReference>
<dbReference type="InterPro" id="IPR041988">
    <property type="entry name" value="Ribosomal_uL24_KOW"/>
</dbReference>
<dbReference type="GO" id="GO:0005840">
    <property type="term" value="C:ribosome"/>
    <property type="evidence" value="ECO:0007669"/>
    <property type="project" value="UniProtKB-KW"/>
</dbReference>
<comment type="subunit">
    <text evidence="5">Part of the 50S ribosomal subunit.</text>
</comment>
<dbReference type="NCBIfam" id="TIGR01079">
    <property type="entry name" value="rplX_bact"/>
    <property type="match status" value="1"/>
</dbReference>
<gene>
    <name evidence="5" type="primary">rplX</name>
    <name evidence="8" type="ORF">JF888_02730</name>
</gene>
<protein>
    <recommendedName>
        <fullName evidence="4 5">Large ribosomal subunit protein uL24</fullName>
    </recommendedName>
</protein>
<dbReference type="InterPro" id="IPR057264">
    <property type="entry name" value="Ribosomal_uL24_C"/>
</dbReference>
<dbReference type="InterPro" id="IPR014722">
    <property type="entry name" value="Rib_uL2_dom2"/>
</dbReference>
<evidence type="ECO:0000256" key="3">
    <source>
        <dbReference type="ARBA" id="ARBA00023274"/>
    </source>
</evidence>
<dbReference type="GO" id="GO:0003735">
    <property type="term" value="F:structural constituent of ribosome"/>
    <property type="evidence" value="ECO:0007669"/>
    <property type="project" value="InterPro"/>
</dbReference>
<name>A0A934KEX1_9BACT</name>
<sequence length="128" mass="13843">MKNKASAARLSKSDLAAGDTVVVLAGKDKGKRGEVLRTLPVAGKIVVRGVNLKKRHTKAGSRVAGNVVQQGGIVDFESPLDYSNVMLFCPACERPTRIRHTVLEGGRKALECVKCGEPYQRVRKTEAQ</sequence>
<comment type="function">
    <text evidence="5">One of the proteins that surrounds the polypeptide exit tunnel on the outside of the subunit.</text>
</comment>
<feature type="domain" description="KOW" evidence="7">
    <location>
        <begin position="14"/>
        <end position="41"/>
    </location>
</feature>
<dbReference type="HAMAP" id="MF_01326_B">
    <property type="entry name" value="Ribosomal_uL24_B"/>
    <property type="match status" value="1"/>
</dbReference>
<evidence type="ECO:0000259" key="7">
    <source>
        <dbReference type="SMART" id="SM00739"/>
    </source>
</evidence>
<keyword evidence="5" id="KW-0699">rRNA-binding</keyword>
<comment type="function">
    <text evidence="5">One of two assembly initiator proteins, it binds directly to the 5'-end of the 23S rRNA, where it nucleates assembly of the 50S subunit.</text>
</comment>
<dbReference type="Pfam" id="PF17136">
    <property type="entry name" value="ribosomal_L24"/>
    <property type="match status" value="1"/>
</dbReference>
<evidence type="ECO:0000256" key="2">
    <source>
        <dbReference type="ARBA" id="ARBA00022980"/>
    </source>
</evidence>
<dbReference type="Pfam" id="PF00467">
    <property type="entry name" value="KOW"/>
    <property type="match status" value="1"/>
</dbReference>
<reference evidence="8 9" key="1">
    <citation type="submission" date="2020-10" db="EMBL/GenBank/DDBJ databases">
        <title>Ca. Dormibacterota MAGs.</title>
        <authorList>
            <person name="Montgomery K."/>
        </authorList>
    </citation>
    <scope>NUCLEOTIDE SEQUENCE [LARGE SCALE GENOMIC DNA]</scope>
    <source>
        <strain evidence="8">SC8811_S16_3</strain>
    </source>
</reference>
<evidence type="ECO:0000313" key="8">
    <source>
        <dbReference type="EMBL" id="MBJ7602101.1"/>
    </source>
</evidence>
<dbReference type="RefSeq" id="WP_350340687.1">
    <property type="nucleotide sequence ID" value="NZ_JAEKNQ010000013.1"/>
</dbReference>
<dbReference type="Proteomes" id="UP000620075">
    <property type="component" value="Unassembled WGS sequence"/>
</dbReference>
<dbReference type="GO" id="GO:0006412">
    <property type="term" value="P:translation"/>
    <property type="evidence" value="ECO:0007669"/>
    <property type="project" value="UniProtKB-UniRule"/>
</dbReference>
<organism evidence="8 9">
    <name type="scientific">Candidatus Dormiibacter inghamiae</name>
    <dbReference type="NCBI Taxonomy" id="3127013"/>
    <lineage>
        <taxon>Bacteria</taxon>
        <taxon>Bacillati</taxon>
        <taxon>Candidatus Dormiibacterota</taxon>
        <taxon>Candidatus Dormibacteria</taxon>
        <taxon>Candidatus Dormibacterales</taxon>
        <taxon>Candidatus Dormibacteraceae</taxon>
        <taxon>Candidatus Dormiibacter</taxon>
    </lineage>
</organism>
<dbReference type="CDD" id="cd06089">
    <property type="entry name" value="KOW_RPL26"/>
    <property type="match status" value="1"/>
</dbReference>